<reference evidence="2 3" key="1">
    <citation type="submission" date="2019-06" db="EMBL/GenBank/DDBJ databases">
        <title>Sequencing the genomes of 1000 actinobacteria strains.</title>
        <authorList>
            <person name="Klenk H.-P."/>
        </authorList>
    </citation>
    <scope>NUCLEOTIDE SEQUENCE [LARGE SCALE GENOMIC DNA]</scope>
    <source>
        <strain evidence="2 3">DSM 105492</strain>
    </source>
</reference>
<dbReference type="AlphaFoldDB" id="A0A543ERX7"/>
<comment type="caution">
    <text evidence="2">The sequence shown here is derived from an EMBL/GenBank/DDBJ whole genome shotgun (WGS) entry which is preliminary data.</text>
</comment>
<feature type="chain" id="PRO_5022188130" evidence="1">
    <location>
        <begin position="22"/>
        <end position="373"/>
    </location>
</feature>
<accession>A0A543ERX7</accession>
<evidence type="ECO:0000313" key="2">
    <source>
        <dbReference type="EMBL" id="TQM24353.1"/>
    </source>
</evidence>
<dbReference type="EMBL" id="VFPE01000004">
    <property type="protein sequence ID" value="TQM24353.1"/>
    <property type="molecule type" value="Genomic_DNA"/>
</dbReference>
<evidence type="ECO:0000256" key="1">
    <source>
        <dbReference type="SAM" id="SignalP"/>
    </source>
</evidence>
<name>A0A543ERX7_9MICO</name>
<keyword evidence="1" id="KW-0732">Signal</keyword>
<dbReference type="Proteomes" id="UP000320235">
    <property type="component" value="Unassembled WGS sequence"/>
</dbReference>
<feature type="signal peptide" evidence="1">
    <location>
        <begin position="1"/>
        <end position="21"/>
    </location>
</feature>
<keyword evidence="3" id="KW-1185">Reference proteome</keyword>
<proteinExistence type="predicted"/>
<sequence>MAATVLLCGCAPVRIVGPAEAATPTPAATTGTAGWRSSSELPDVVTFEHGDGLRSGSWHVGWNHAGLWGGDYTYVLSAGPQDDGLWEYTQNATGCDIVLVQSRNADGTDDLAATDAALAESSEVDAAAFDDLVFETTATITGTPARLLFHAVAGKRAGASEHAQVVSTRVLTTVGTELSLQIECPEGSDAIAAGNLLLDDLTVDVRRSGEPLDFEATATLVPDESVWQDSALVSGGGWTLTTPDDGGSWGYTSADGDCTADFQQSRLDESQRGAGDDRVATDRLMAWYYSWSESDVSSDAGEQTLGFGPAGNRILAARTVEAVDDSGRNGILAARAFRQSDLGFLIDVWCTEGDPADSLEEILGNASVVPPGW</sequence>
<evidence type="ECO:0000313" key="3">
    <source>
        <dbReference type="Proteomes" id="UP000320235"/>
    </source>
</evidence>
<gene>
    <name evidence="2" type="ORF">FB391_2866</name>
</gene>
<organism evidence="2 3">
    <name type="scientific">Microbacterium kyungheense</name>
    <dbReference type="NCBI Taxonomy" id="1263636"/>
    <lineage>
        <taxon>Bacteria</taxon>
        <taxon>Bacillati</taxon>
        <taxon>Actinomycetota</taxon>
        <taxon>Actinomycetes</taxon>
        <taxon>Micrococcales</taxon>
        <taxon>Microbacteriaceae</taxon>
        <taxon>Microbacterium</taxon>
    </lineage>
</organism>
<protein>
    <submittedName>
        <fullName evidence="2">Uncharacterized protein</fullName>
    </submittedName>
</protein>